<dbReference type="RefSeq" id="WP_193812828.1">
    <property type="nucleotide sequence ID" value="NZ_CP040442.1"/>
</dbReference>
<gene>
    <name evidence="1" type="ORF">Q73A0000_04155</name>
</gene>
<accession>A0A7M2Y7N7</accession>
<evidence type="ECO:0000313" key="1">
    <source>
        <dbReference type="EMBL" id="QOW09615.1"/>
    </source>
</evidence>
<proteinExistence type="predicted"/>
<protein>
    <submittedName>
        <fullName evidence="1">Uncharacterized protein</fullName>
    </submittedName>
</protein>
<organism evidence="1 2">
    <name type="scientific">Kaistella flava</name>
    <name type="common">ex Peng et al. 2021</name>
    <dbReference type="NCBI Taxonomy" id="2038776"/>
    <lineage>
        <taxon>Bacteria</taxon>
        <taxon>Pseudomonadati</taxon>
        <taxon>Bacteroidota</taxon>
        <taxon>Flavobacteriia</taxon>
        <taxon>Flavobacteriales</taxon>
        <taxon>Weeksellaceae</taxon>
        <taxon>Chryseobacterium group</taxon>
        <taxon>Kaistella</taxon>
    </lineage>
</organism>
<reference evidence="1 2" key="1">
    <citation type="submission" date="2019-05" db="EMBL/GenBank/DDBJ databases">
        <title>Chryseobacterium sp. isolated from King George Island, maritime Antarctica.</title>
        <authorList>
            <person name="Peng X."/>
        </authorList>
    </citation>
    <scope>NUCLEOTIDE SEQUENCE [LARGE SCALE GENOMIC DNA]</scope>
    <source>
        <strain evidence="1 2">7-3A</strain>
    </source>
</reference>
<dbReference type="AlphaFoldDB" id="A0A7M2Y7N7"/>
<keyword evidence="2" id="KW-1185">Reference proteome</keyword>
<dbReference type="KEGG" id="kfa:Q73A0000_04155"/>
<dbReference type="Proteomes" id="UP000594195">
    <property type="component" value="Chromosome"/>
</dbReference>
<dbReference type="EMBL" id="CP040442">
    <property type="protein sequence ID" value="QOW09615.1"/>
    <property type="molecule type" value="Genomic_DNA"/>
</dbReference>
<name>A0A7M2Y7N7_9FLAO</name>
<sequence>MMKIPTIHGYIDRRILINFTADPKSMTTIIVEKLPLILLLLFLSCKGQDENKKQSDYHKKYNLFYDKTQFAIEKKDSTNFHRYYDSTKIYLDTLLTKQPNSVNLLSKKLGLLILNNDLKEMIGTYNLLIKNDSLNSAQKQDLKFGQFYCMALTESILYKKQMLQYYNELQRNQPKINILLKNPDPYKDQPEIYKRMGISYYFEGKEKTLQDFESISQKIPYKFKYDMIKENLKDRIDFLKDGMDFPIKYDWK</sequence>
<evidence type="ECO:0000313" key="2">
    <source>
        <dbReference type="Proteomes" id="UP000594195"/>
    </source>
</evidence>